<dbReference type="InterPro" id="IPR001753">
    <property type="entry name" value="Enoyl-CoA_hydra/iso"/>
</dbReference>
<evidence type="ECO:0000256" key="1">
    <source>
        <dbReference type="SAM" id="Phobius"/>
    </source>
</evidence>
<dbReference type="Gene3D" id="3.90.226.10">
    <property type="entry name" value="2-enoyl-CoA Hydratase, Chain A, domain 1"/>
    <property type="match status" value="1"/>
</dbReference>
<feature type="transmembrane region" description="Helical" evidence="1">
    <location>
        <begin position="92"/>
        <end position="114"/>
    </location>
</feature>
<keyword evidence="3" id="KW-1185">Reference proteome</keyword>
<comment type="caution">
    <text evidence="2">The sequence shown here is derived from an EMBL/GenBank/DDBJ whole genome shotgun (WGS) entry which is preliminary data.</text>
</comment>
<dbReference type="CDD" id="cd06558">
    <property type="entry name" value="crotonase-like"/>
    <property type="match status" value="1"/>
</dbReference>
<sequence>MSELVQEGNIFILYIPISFLIPKVEEIHRLLDIVERHEGPTALIITSKHPKIFSAGMDLKYMQKLGAGHGLPIFAALMGLYGRLLSFKVPTIAALNGHTIAGGLMLSLSLDYRIMAKGKFTMKMSELSLGLVLPRGGATLLSTKLGPATYRDLVLKCKTFSAEEALAKNIIDELVEPQDLMKRARELANELSSLGDKKDVYECVKKSIYYDAIEITSKAEIRDIEWKTMGMEVPKL</sequence>
<keyword evidence="1" id="KW-1133">Transmembrane helix</keyword>
<organism evidence="2 3">
    <name type="scientific">Blepharisma stoltei</name>
    <dbReference type="NCBI Taxonomy" id="1481888"/>
    <lineage>
        <taxon>Eukaryota</taxon>
        <taxon>Sar</taxon>
        <taxon>Alveolata</taxon>
        <taxon>Ciliophora</taxon>
        <taxon>Postciliodesmatophora</taxon>
        <taxon>Heterotrichea</taxon>
        <taxon>Heterotrichida</taxon>
        <taxon>Blepharismidae</taxon>
        <taxon>Blepharisma</taxon>
    </lineage>
</organism>
<dbReference type="GO" id="GO:0004165">
    <property type="term" value="F:delta(3)-delta(2)-enoyl-CoA isomerase activity"/>
    <property type="evidence" value="ECO:0007669"/>
    <property type="project" value="TreeGrafter"/>
</dbReference>
<dbReference type="Proteomes" id="UP001162131">
    <property type="component" value="Unassembled WGS sequence"/>
</dbReference>
<dbReference type="AlphaFoldDB" id="A0AAU9JN56"/>
<accession>A0AAU9JN56</accession>
<dbReference type="GO" id="GO:0006635">
    <property type="term" value="P:fatty acid beta-oxidation"/>
    <property type="evidence" value="ECO:0007669"/>
    <property type="project" value="TreeGrafter"/>
</dbReference>
<evidence type="ECO:0000313" key="3">
    <source>
        <dbReference type="Proteomes" id="UP001162131"/>
    </source>
</evidence>
<dbReference type="PANTHER" id="PTHR11941">
    <property type="entry name" value="ENOYL-COA HYDRATASE-RELATED"/>
    <property type="match status" value="1"/>
</dbReference>
<gene>
    <name evidence="2" type="ORF">BSTOLATCC_MIC44374</name>
</gene>
<evidence type="ECO:0008006" key="4">
    <source>
        <dbReference type="Google" id="ProtNLM"/>
    </source>
</evidence>
<name>A0AAU9JN56_9CILI</name>
<reference evidence="2" key="1">
    <citation type="submission" date="2021-09" db="EMBL/GenBank/DDBJ databases">
        <authorList>
            <consortium name="AG Swart"/>
            <person name="Singh M."/>
            <person name="Singh A."/>
            <person name="Seah K."/>
            <person name="Emmerich C."/>
        </authorList>
    </citation>
    <scope>NUCLEOTIDE SEQUENCE</scope>
    <source>
        <strain evidence="2">ATCC30299</strain>
    </source>
</reference>
<dbReference type="InterPro" id="IPR029045">
    <property type="entry name" value="ClpP/crotonase-like_dom_sf"/>
</dbReference>
<dbReference type="EMBL" id="CAJZBQ010000044">
    <property type="protein sequence ID" value="CAG9327746.1"/>
    <property type="molecule type" value="Genomic_DNA"/>
</dbReference>
<dbReference type="GO" id="GO:0005777">
    <property type="term" value="C:peroxisome"/>
    <property type="evidence" value="ECO:0007669"/>
    <property type="project" value="TreeGrafter"/>
</dbReference>
<feature type="transmembrane region" description="Helical" evidence="1">
    <location>
        <begin position="67"/>
        <end position="86"/>
    </location>
</feature>
<proteinExistence type="predicted"/>
<protein>
    <recommendedName>
        <fullName evidence="4">Enoyl-CoA hydratase/isomerase family protein</fullName>
    </recommendedName>
</protein>
<keyword evidence="1" id="KW-0472">Membrane</keyword>
<dbReference type="Pfam" id="PF00378">
    <property type="entry name" value="ECH_1"/>
    <property type="match status" value="1"/>
</dbReference>
<keyword evidence="1" id="KW-0812">Transmembrane</keyword>
<dbReference type="PANTHER" id="PTHR11941:SF75">
    <property type="entry name" value="ENOYL-COA HYDRATASE_ISOMERASE FAMILY PROTEIN"/>
    <property type="match status" value="1"/>
</dbReference>
<dbReference type="SUPFAM" id="SSF52096">
    <property type="entry name" value="ClpP/crotonase"/>
    <property type="match status" value="1"/>
</dbReference>
<evidence type="ECO:0000313" key="2">
    <source>
        <dbReference type="EMBL" id="CAG9327746.1"/>
    </source>
</evidence>